<dbReference type="Pfam" id="PF01817">
    <property type="entry name" value="CM_2"/>
    <property type="match status" value="1"/>
</dbReference>
<dbReference type="InterPro" id="IPR002701">
    <property type="entry name" value="CM_II_prokaryot"/>
</dbReference>
<dbReference type="InterPro" id="IPR036979">
    <property type="entry name" value="CM_dom_sf"/>
</dbReference>
<dbReference type="PANTHER" id="PTHR38041:SF2">
    <property type="entry name" value="SECRETED CHORISMATE MUTASE"/>
    <property type="match status" value="1"/>
</dbReference>
<dbReference type="SUPFAM" id="SSF48600">
    <property type="entry name" value="Chorismate mutase II"/>
    <property type="match status" value="1"/>
</dbReference>
<accession>A0A2S7X2L6</accession>
<dbReference type="GO" id="GO:0009697">
    <property type="term" value="P:salicylic acid biosynthetic process"/>
    <property type="evidence" value="ECO:0007669"/>
    <property type="project" value="TreeGrafter"/>
</dbReference>
<comment type="caution">
    <text evidence="5">The sequence shown here is derived from an EMBL/GenBank/DDBJ whole genome shotgun (WGS) entry which is preliminary data.</text>
</comment>
<dbReference type="PANTHER" id="PTHR38041">
    <property type="entry name" value="CHORISMATE MUTASE"/>
    <property type="match status" value="1"/>
</dbReference>
<keyword evidence="2" id="KW-0413">Isomerase</keyword>
<evidence type="ECO:0000256" key="2">
    <source>
        <dbReference type="ARBA" id="ARBA00023235"/>
    </source>
</evidence>
<evidence type="ECO:0000259" key="4">
    <source>
        <dbReference type="PROSITE" id="PS51168"/>
    </source>
</evidence>
<feature type="signal peptide" evidence="3">
    <location>
        <begin position="1"/>
        <end position="19"/>
    </location>
</feature>
<dbReference type="GO" id="GO:0046417">
    <property type="term" value="P:chorismate metabolic process"/>
    <property type="evidence" value="ECO:0007669"/>
    <property type="project" value="InterPro"/>
</dbReference>
<evidence type="ECO:0000256" key="3">
    <source>
        <dbReference type="SAM" id="SignalP"/>
    </source>
</evidence>
<name>A0A2S7X2L6_9GAMM</name>
<protein>
    <recommendedName>
        <fullName evidence="1">chorismate mutase</fullName>
        <ecNumber evidence="1">5.4.99.5</ecNumber>
    </recommendedName>
</protein>
<dbReference type="SMART" id="SM00830">
    <property type="entry name" value="CM_2"/>
    <property type="match status" value="1"/>
</dbReference>
<keyword evidence="3" id="KW-0732">Signal</keyword>
<dbReference type="OrthoDB" id="8445094at2"/>
<dbReference type="Gene3D" id="1.20.59.10">
    <property type="entry name" value="Chorismate mutase"/>
    <property type="match status" value="1"/>
</dbReference>
<dbReference type="InterPro" id="IPR036263">
    <property type="entry name" value="Chorismate_II_sf"/>
</dbReference>
<feature type="domain" description="Chorismate mutase" evidence="4">
    <location>
        <begin position="6"/>
        <end position="97"/>
    </location>
</feature>
<gene>
    <name evidence="5" type="ORF">BTO22_12080</name>
</gene>
<organism evidence="5 6">
    <name type="scientific">Aliivibrio sifiae</name>
    <dbReference type="NCBI Taxonomy" id="566293"/>
    <lineage>
        <taxon>Bacteria</taxon>
        <taxon>Pseudomonadati</taxon>
        <taxon>Pseudomonadota</taxon>
        <taxon>Gammaproteobacteria</taxon>
        <taxon>Vibrionales</taxon>
        <taxon>Vibrionaceae</taxon>
        <taxon>Aliivibrio</taxon>
    </lineage>
</organism>
<dbReference type="EMBL" id="MSCO01000002">
    <property type="protein sequence ID" value="PQJ84278.1"/>
    <property type="molecule type" value="Genomic_DNA"/>
</dbReference>
<proteinExistence type="predicted"/>
<dbReference type="RefSeq" id="WP_105055746.1">
    <property type="nucleotide sequence ID" value="NZ_CAWNRT010000002.1"/>
</dbReference>
<dbReference type="InterPro" id="IPR051331">
    <property type="entry name" value="Chorismate_mutase-related"/>
</dbReference>
<dbReference type="Proteomes" id="UP000239263">
    <property type="component" value="Unassembled WGS sequence"/>
</dbReference>
<feature type="chain" id="PRO_5015710972" description="chorismate mutase" evidence="3">
    <location>
        <begin position="20"/>
        <end position="180"/>
    </location>
</feature>
<dbReference type="PROSITE" id="PS51168">
    <property type="entry name" value="CHORISMATE_MUT_2"/>
    <property type="match status" value="1"/>
</dbReference>
<sequence>MKKIILSFLLIAFVLPSHADELSKDIFNKINERMSFMSDVAIYKANHHLPIEDLEREELVLKKSASTSQKFGLEVKSSQMFLSSLISSAKAIQYRVRADLLSGSNNQKALIARDLKAVVRPELLRLGYEINESIYEYLSSGQTFSDSQYEYFQQSVTNPHLKESDKLMIFEALKQVKLKV</sequence>
<dbReference type="AlphaFoldDB" id="A0A2S7X2L6"/>
<evidence type="ECO:0000313" key="5">
    <source>
        <dbReference type="EMBL" id="PQJ84278.1"/>
    </source>
</evidence>
<evidence type="ECO:0000313" key="6">
    <source>
        <dbReference type="Proteomes" id="UP000239263"/>
    </source>
</evidence>
<dbReference type="EC" id="5.4.99.5" evidence="1"/>
<dbReference type="GO" id="GO:0004106">
    <property type="term" value="F:chorismate mutase activity"/>
    <property type="evidence" value="ECO:0007669"/>
    <property type="project" value="UniProtKB-EC"/>
</dbReference>
<evidence type="ECO:0000256" key="1">
    <source>
        <dbReference type="ARBA" id="ARBA00012404"/>
    </source>
</evidence>
<reference evidence="5 6" key="1">
    <citation type="submission" date="2016-12" db="EMBL/GenBank/DDBJ databases">
        <title>Diversity of luminous bacteria.</title>
        <authorList>
            <person name="Yoshizawa S."/>
            <person name="Kogure K."/>
        </authorList>
    </citation>
    <scope>NUCLEOTIDE SEQUENCE [LARGE SCALE GENOMIC DNA]</scope>
    <source>
        <strain evidence="5 6">ATCC 33715</strain>
    </source>
</reference>